<name>A0A8S9RLM9_BRACR</name>
<protein>
    <submittedName>
        <fullName evidence="2">Uncharacterized protein</fullName>
    </submittedName>
</protein>
<comment type="caution">
    <text evidence="2">The sequence shown here is derived from an EMBL/GenBank/DDBJ whole genome shotgun (WGS) entry which is preliminary data.</text>
</comment>
<evidence type="ECO:0000256" key="1">
    <source>
        <dbReference type="SAM" id="MobiDB-lite"/>
    </source>
</evidence>
<feature type="compositionally biased region" description="Polar residues" evidence="1">
    <location>
        <begin position="32"/>
        <end position="46"/>
    </location>
</feature>
<sequence length="69" mass="7701">MVKKTKGKLDAEKQEIERKEYALRGKALVSLPTGSGTQRTSRQQTLAAKKSKEKEKRAEKSVAVPTNEE</sequence>
<reference evidence="2" key="1">
    <citation type="submission" date="2019-12" db="EMBL/GenBank/DDBJ databases">
        <title>Genome sequencing and annotation of Brassica cretica.</title>
        <authorList>
            <person name="Studholme D.J."/>
            <person name="Sarris P."/>
        </authorList>
    </citation>
    <scope>NUCLEOTIDE SEQUENCE</scope>
    <source>
        <strain evidence="2">PFS-109/04</strain>
        <tissue evidence="2">Leaf</tissue>
    </source>
</reference>
<gene>
    <name evidence="2" type="ORF">F2Q69_00061031</name>
</gene>
<dbReference type="EMBL" id="QGKX02000095">
    <property type="protein sequence ID" value="KAF3573780.1"/>
    <property type="molecule type" value="Genomic_DNA"/>
</dbReference>
<dbReference type="Proteomes" id="UP000712600">
    <property type="component" value="Unassembled WGS sequence"/>
</dbReference>
<proteinExistence type="predicted"/>
<feature type="region of interest" description="Disordered" evidence="1">
    <location>
        <begin position="28"/>
        <end position="69"/>
    </location>
</feature>
<evidence type="ECO:0000313" key="3">
    <source>
        <dbReference type="Proteomes" id="UP000712600"/>
    </source>
</evidence>
<evidence type="ECO:0000313" key="2">
    <source>
        <dbReference type="EMBL" id="KAF3573780.1"/>
    </source>
</evidence>
<dbReference type="AlphaFoldDB" id="A0A8S9RLM9"/>
<organism evidence="2 3">
    <name type="scientific">Brassica cretica</name>
    <name type="common">Mustard</name>
    <dbReference type="NCBI Taxonomy" id="69181"/>
    <lineage>
        <taxon>Eukaryota</taxon>
        <taxon>Viridiplantae</taxon>
        <taxon>Streptophyta</taxon>
        <taxon>Embryophyta</taxon>
        <taxon>Tracheophyta</taxon>
        <taxon>Spermatophyta</taxon>
        <taxon>Magnoliopsida</taxon>
        <taxon>eudicotyledons</taxon>
        <taxon>Gunneridae</taxon>
        <taxon>Pentapetalae</taxon>
        <taxon>rosids</taxon>
        <taxon>malvids</taxon>
        <taxon>Brassicales</taxon>
        <taxon>Brassicaceae</taxon>
        <taxon>Brassiceae</taxon>
        <taxon>Brassica</taxon>
    </lineage>
</organism>
<accession>A0A8S9RLM9</accession>
<feature type="compositionally biased region" description="Basic and acidic residues" evidence="1">
    <location>
        <begin position="50"/>
        <end position="60"/>
    </location>
</feature>